<feature type="domain" description="DDE-1" evidence="1">
    <location>
        <begin position="1"/>
        <end position="53"/>
    </location>
</feature>
<evidence type="ECO:0000259" key="1">
    <source>
        <dbReference type="Pfam" id="PF03184"/>
    </source>
</evidence>
<sequence length="117" mass="12905">MDNHNSHCTLDAVLYARGNSMVLVTSPPHCTHKLQPLDVGLMGPFKANLKKNISFQKPGIWPFSRLAFSDDFVSASVNDRPEPQQNITITDIGTTDSSLTTITQKIQKIQTGLLLLL</sequence>
<dbReference type="EMBL" id="JARBHB010000006">
    <property type="protein sequence ID" value="KAJ8881608.1"/>
    <property type="molecule type" value="Genomic_DNA"/>
</dbReference>
<dbReference type="InterPro" id="IPR004875">
    <property type="entry name" value="DDE_SF_endonuclease_dom"/>
</dbReference>
<dbReference type="Proteomes" id="UP001159363">
    <property type="component" value="Chromosome 5"/>
</dbReference>
<dbReference type="Pfam" id="PF03184">
    <property type="entry name" value="DDE_1"/>
    <property type="match status" value="1"/>
</dbReference>
<proteinExistence type="predicted"/>
<gene>
    <name evidence="2" type="ORF">PR048_018094</name>
</gene>
<keyword evidence="3" id="KW-1185">Reference proteome</keyword>
<accession>A0ABQ9HBA9</accession>
<organism evidence="2 3">
    <name type="scientific">Dryococelus australis</name>
    <dbReference type="NCBI Taxonomy" id="614101"/>
    <lineage>
        <taxon>Eukaryota</taxon>
        <taxon>Metazoa</taxon>
        <taxon>Ecdysozoa</taxon>
        <taxon>Arthropoda</taxon>
        <taxon>Hexapoda</taxon>
        <taxon>Insecta</taxon>
        <taxon>Pterygota</taxon>
        <taxon>Neoptera</taxon>
        <taxon>Polyneoptera</taxon>
        <taxon>Phasmatodea</taxon>
        <taxon>Verophasmatodea</taxon>
        <taxon>Anareolatae</taxon>
        <taxon>Phasmatidae</taxon>
        <taxon>Eurycanthinae</taxon>
        <taxon>Dryococelus</taxon>
    </lineage>
</organism>
<name>A0ABQ9HBA9_9NEOP</name>
<protein>
    <recommendedName>
        <fullName evidence="1">DDE-1 domain-containing protein</fullName>
    </recommendedName>
</protein>
<evidence type="ECO:0000313" key="3">
    <source>
        <dbReference type="Proteomes" id="UP001159363"/>
    </source>
</evidence>
<reference evidence="2 3" key="1">
    <citation type="submission" date="2023-02" db="EMBL/GenBank/DDBJ databases">
        <title>LHISI_Scaffold_Assembly.</title>
        <authorList>
            <person name="Stuart O.P."/>
            <person name="Cleave R."/>
            <person name="Magrath M.J.L."/>
            <person name="Mikheyev A.S."/>
        </authorList>
    </citation>
    <scope>NUCLEOTIDE SEQUENCE [LARGE SCALE GENOMIC DNA]</scope>
    <source>
        <strain evidence="2">Daus_M_001</strain>
        <tissue evidence="2">Leg muscle</tissue>
    </source>
</reference>
<evidence type="ECO:0000313" key="2">
    <source>
        <dbReference type="EMBL" id="KAJ8881608.1"/>
    </source>
</evidence>
<comment type="caution">
    <text evidence="2">The sequence shown here is derived from an EMBL/GenBank/DDBJ whole genome shotgun (WGS) entry which is preliminary data.</text>
</comment>